<dbReference type="Pfam" id="PF07690">
    <property type="entry name" value="MFS_1"/>
    <property type="match status" value="1"/>
</dbReference>
<evidence type="ECO:0000256" key="4">
    <source>
        <dbReference type="ARBA" id="ARBA00023136"/>
    </source>
</evidence>
<dbReference type="AlphaFoldDB" id="A0A346Y320"/>
<evidence type="ECO:0000256" key="3">
    <source>
        <dbReference type="ARBA" id="ARBA00022989"/>
    </source>
</evidence>
<dbReference type="KEGG" id="euz:DVS28_a4200"/>
<dbReference type="InterPro" id="IPR036259">
    <property type="entry name" value="MFS_trans_sf"/>
</dbReference>
<feature type="transmembrane region" description="Helical" evidence="5">
    <location>
        <begin position="175"/>
        <end position="196"/>
    </location>
</feature>
<dbReference type="InterPro" id="IPR011701">
    <property type="entry name" value="MFS"/>
</dbReference>
<keyword evidence="3 5" id="KW-1133">Transmembrane helix</keyword>
<keyword evidence="8" id="KW-1185">Reference proteome</keyword>
<feature type="transmembrane region" description="Helical" evidence="5">
    <location>
        <begin position="414"/>
        <end position="431"/>
    </location>
</feature>
<dbReference type="EMBL" id="CP031165">
    <property type="protein sequence ID" value="AXV08867.1"/>
    <property type="molecule type" value="Genomic_DNA"/>
</dbReference>
<dbReference type="GO" id="GO:0022857">
    <property type="term" value="F:transmembrane transporter activity"/>
    <property type="evidence" value="ECO:0007669"/>
    <property type="project" value="InterPro"/>
</dbReference>
<dbReference type="InterPro" id="IPR020846">
    <property type="entry name" value="MFS_dom"/>
</dbReference>
<reference evidence="7 8" key="1">
    <citation type="submission" date="2018-09" db="EMBL/GenBank/DDBJ databases">
        <title>Complete genome sequence of Euzebya sp. DY32-46 isolated from seawater of Pacific Ocean.</title>
        <authorList>
            <person name="Xu L."/>
            <person name="Wu Y.-H."/>
            <person name="Xu X.-W."/>
        </authorList>
    </citation>
    <scope>NUCLEOTIDE SEQUENCE [LARGE SCALE GENOMIC DNA]</scope>
    <source>
        <strain evidence="7 8">DY32-46</strain>
    </source>
</reference>
<feature type="transmembrane region" description="Helical" evidence="5">
    <location>
        <begin position="114"/>
        <end position="135"/>
    </location>
</feature>
<name>A0A346Y320_9ACTN</name>
<evidence type="ECO:0000313" key="8">
    <source>
        <dbReference type="Proteomes" id="UP000264006"/>
    </source>
</evidence>
<keyword evidence="4 5" id="KW-0472">Membrane</keyword>
<evidence type="ECO:0000256" key="1">
    <source>
        <dbReference type="ARBA" id="ARBA00004651"/>
    </source>
</evidence>
<feature type="transmembrane region" description="Helical" evidence="5">
    <location>
        <begin position="208"/>
        <end position="227"/>
    </location>
</feature>
<keyword evidence="2 5" id="KW-0812">Transmembrane</keyword>
<feature type="transmembrane region" description="Helical" evidence="5">
    <location>
        <begin position="342"/>
        <end position="361"/>
    </location>
</feature>
<dbReference type="Proteomes" id="UP000264006">
    <property type="component" value="Chromosome"/>
</dbReference>
<feature type="domain" description="Major facilitator superfamily (MFS) profile" evidence="6">
    <location>
        <begin position="22"/>
        <end position="507"/>
    </location>
</feature>
<dbReference type="CDD" id="cd17321">
    <property type="entry name" value="MFS_MMR_MDR_like"/>
    <property type="match status" value="1"/>
</dbReference>
<feature type="transmembrane region" description="Helical" evidence="5">
    <location>
        <begin position="59"/>
        <end position="77"/>
    </location>
</feature>
<feature type="transmembrane region" description="Helical" evidence="5">
    <location>
        <begin position="147"/>
        <end position="169"/>
    </location>
</feature>
<sequence length="523" mass="53497">MTSTPSTRDTDTLVHDDRRKRQILFASCAALMAVIASVTGLNVAQQELALDFGASQSTVLWIINAYALALAAMLMPVGAIGDRWGRKPVLLAGLAVFVVATAAAALAPSSTFMIIVRVVAGVSAAMIMPVTLSVITSTFPEEERAQAIGVWAGVAGGGGLIGMFVAALMVDLVDWRWLFVLPIALAVVAAVATVRAVPNSREQTDQPFDLQGSLLSMVAVSGLVFAIHEGPVHGWSDPVTLLALLGGLLATLGFVVTERRSPAPLLDVRVFGDRRLATGSVALIVLFGVLGGVFIVLFPYFQGVLGWSALRSTAALLPMGLLMMASSGLAPKLATAVGNRTTSLAGIGIAGGGLATMAMLVSVDGGYLSVLPGMLVIGAGMGLTMTPSTEAITASLPADRQGVASALNDTTRELGSALGVALLGAVLSAGYRDAIGPLLVGFPDDLATVASEGLGAAHGAAAQAGARATLLLESAELAFVEAWSRSMWAGVIAMAVLFAYVFLAAPRRDAVGGPSTEVAQPVR</sequence>
<accession>A0A346Y320</accession>
<proteinExistence type="predicted"/>
<feature type="transmembrane region" description="Helical" evidence="5">
    <location>
        <begin position="23"/>
        <end position="44"/>
    </location>
</feature>
<feature type="transmembrane region" description="Helical" evidence="5">
    <location>
        <begin position="487"/>
        <end position="505"/>
    </location>
</feature>
<dbReference type="PANTHER" id="PTHR42718">
    <property type="entry name" value="MAJOR FACILITATOR SUPERFAMILY MULTIDRUG TRANSPORTER MFSC"/>
    <property type="match status" value="1"/>
</dbReference>
<dbReference type="PROSITE" id="PS50850">
    <property type="entry name" value="MFS"/>
    <property type="match status" value="1"/>
</dbReference>
<feature type="transmembrane region" description="Helical" evidence="5">
    <location>
        <begin position="89"/>
        <end position="108"/>
    </location>
</feature>
<dbReference type="GO" id="GO:0005886">
    <property type="term" value="C:plasma membrane"/>
    <property type="evidence" value="ECO:0007669"/>
    <property type="project" value="UniProtKB-SubCell"/>
</dbReference>
<evidence type="ECO:0000259" key="6">
    <source>
        <dbReference type="PROSITE" id="PS50850"/>
    </source>
</evidence>
<organism evidence="7 8">
    <name type="scientific">Euzebya pacifica</name>
    <dbReference type="NCBI Taxonomy" id="1608957"/>
    <lineage>
        <taxon>Bacteria</taxon>
        <taxon>Bacillati</taxon>
        <taxon>Actinomycetota</taxon>
        <taxon>Nitriliruptoria</taxon>
        <taxon>Euzebyales</taxon>
    </lineage>
</organism>
<dbReference type="PANTHER" id="PTHR42718:SF42">
    <property type="entry name" value="EXPORT PROTEIN"/>
    <property type="match status" value="1"/>
</dbReference>
<feature type="transmembrane region" description="Helical" evidence="5">
    <location>
        <begin position="239"/>
        <end position="256"/>
    </location>
</feature>
<evidence type="ECO:0000313" key="7">
    <source>
        <dbReference type="EMBL" id="AXV08867.1"/>
    </source>
</evidence>
<evidence type="ECO:0000256" key="2">
    <source>
        <dbReference type="ARBA" id="ARBA00022692"/>
    </source>
</evidence>
<comment type="subcellular location">
    <subcellularLocation>
        <location evidence="1">Cell membrane</location>
        <topology evidence="1">Multi-pass membrane protein</topology>
    </subcellularLocation>
</comment>
<gene>
    <name evidence="7" type="ORF">DVS28_a4200</name>
</gene>
<feature type="transmembrane region" description="Helical" evidence="5">
    <location>
        <begin position="313"/>
        <end position="330"/>
    </location>
</feature>
<dbReference type="RefSeq" id="WP_114593147.1">
    <property type="nucleotide sequence ID" value="NZ_CP031165.1"/>
</dbReference>
<dbReference type="OrthoDB" id="9781469at2"/>
<protein>
    <submittedName>
        <fullName evidence="7">Integral membrane transport protein</fullName>
    </submittedName>
</protein>
<feature type="transmembrane region" description="Helical" evidence="5">
    <location>
        <begin position="367"/>
        <end position="386"/>
    </location>
</feature>
<feature type="transmembrane region" description="Helical" evidence="5">
    <location>
        <begin position="276"/>
        <end position="301"/>
    </location>
</feature>
<dbReference type="Gene3D" id="1.20.1250.20">
    <property type="entry name" value="MFS general substrate transporter like domains"/>
    <property type="match status" value="1"/>
</dbReference>
<evidence type="ECO:0000256" key="5">
    <source>
        <dbReference type="SAM" id="Phobius"/>
    </source>
</evidence>
<dbReference type="SUPFAM" id="SSF103473">
    <property type="entry name" value="MFS general substrate transporter"/>
    <property type="match status" value="1"/>
</dbReference>